<reference evidence="1" key="1">
    <citation type="journal article" date="2019" name="Sci. Rep.">
        <title>Draft genome of Tanacetum cinerariifolium, the natural source of mosquito coil.</title>
        <authorList>
            <person name="Yamashiro T."/>
            <person name="Shiraishi A."/>
            <person name="Satake H."/>
            <person name="Nakayama K."/>
        </authorList>
    </citation>
    <scope>NUCLEOTIDE SEQUENCE</scope>
</reference>
<name>A0A699U507_TANCI</name>
<dbReference type="EMBL" id="BKCJ011306805">
    <property type="protein sequence ID" value="GFD18325.1"/>
    <property type="molecule type" value="Genomic_DNA"/>
</dbReference>
<gene>
    <name evidence="1" type="ORF">Tci_890294</name>
</gene>
<evidence type="ECO:0000313" key="1">
    <source>
        <dbReference type="EMBL" id="GFD18325.1"/>
    </source>
</evidence>
<accession>A0A699U507</accession>
<proteinExistence type="predicted"/>
<sequence>NQQRRPMTKKQKREYYMVMIKNNLGWKVKDFKGLSFEEIEAKFAEVWKQVEDFIPTGSKEEAERLKGKA</sequence>
<organism evidence="1">
    <name type="scientific">Tanacetum cinerariifolium</name>
    <name type="common">Dalmatian daisy</name>
    <name type="synonym">Chrysanthemum cinerariifolium</name>
    <dbReference type="NCBI Taxonomy" id="118510"/>
    <lineage>
        <taxon>Eukaryota</taxon>
        <taxon>Viridiplantae</taxon>
        <taxon>Streptophyta</taxon>
        <taxon>Embryophyta</taxon>
        <taxon>Tracheophyta</taxon>
        <taxon>Spermatophyta</taxon>
        <taxon>Magnoliopsida</taxon>
        <taxon>eudicotyledons</taxon>
        <taxon>Gunneridae</taxon>
        <taxon>Pentapetalae</taxon>
        <taxon>asterids</taxon>
        <taxon>campanulids</taxon>
        <taxon>Asterales</taxon>
        <taxon>Asteraceae</taxon>
        <taxon>Asteroideae</taxon>
        <taxon>Anthemideae</taxon>
        <taxon>Anthemidinae</taxon>
        <taxon>Tanacetum</taxon>
    </lineage>
</organism>
<dbReference type="AlphaFoldDB" id="A0A699U507"/>
<protein>
    <submittedName>
        <fullName evidence="1">Uncharacterized protein</fullName>
    </submittedName>
</protein>
<feature type="non-terminal residue" evidence="1">
    <location>
        <position position="1"/>
    </location>
</feature>
<comment type="caution">
    <text evidence="1">The sequence shown here is derived from an EMBL/GenBank/DDBJ whole genome shotgun (WGS) entry which is preliminary data.</text>
</comment>